<proteinExistence type="predicted"/>
<organism evidence="1 2">
    <name type="scientific">Podospora aff. communis PSN243</name>
    <dbReference type="NCBI Taxonomy" id="3040156"/>
    <lineage>
        <taxon>Eukaryota</taxon>
        <taxon>Fungi</taxon>
        <taxon>Dikarya</taxon>
        <taxon>Ascomycota</taxon>
        <taxon>Pezizomycotina</taxon>
        <taxon>Sordariomycetes</taxon>
        <taxon>Sordariomycetidae</taxon>
        <taxon>Sordariales</taxon>
        <taxon>Podosporaceae</taxon>
        <taxon>Podospora</taxon>
    </lineage>
</organism>
<dbReference type="Proteomes" id="UP001321760">
    <property type="component" value="Unassembled WGS sequence"/>
</dbReference>
<accession>A0AAV9GVX1</accession>
<reference evidence="1" key="2">
    <citation type="submission" date="2023-05" db="EMBL/GenBank/DDBJ databases">
        <authorList>
            <consortium name="Lawrence Berkeley National Laboratory"/>
            <person name="Steindorff A."/>
            <person name="Hensen N."/>
            <person name="Bonometti L."/>
            <person name="Westerberg I."/>
            <person name="Brannstrom I.O."/>
            <person name="Guillou S."/>
            <person name="Cros-Aarteil S."/>
            <person name="Calhoun S."/>
            <person name="Haridas S."/>
            <person name="Kuo A."/>
            <person name="Mondo S."/>
            <person name="Pangilinan J."/>
            <person name="Riley R."/>
            <person name="Labutti K."/>
            <person name="Andreopoulos B."/>
            <person name="Lipzen A."/>
            <person name="Chen C."/>
            <person name="Yanf M."/>
            <person name="Daum C."/>
            <person name="Ng V."/>
            <person name="Clum A."/>
            <person name="Ohm R."/>
            <person name="Martin F."/>
            <person name="Silar P."/>
            <person name="Natvig D."/>
            <person name="Lalanne C."/>
            <person name="Gautier V."/>
            <person name="Ament-Velasquez S.L."/>
            <person name="Kruys A."/>
            <person name="Hutchinson M.I."/>
            <person name="Powell A.J."/>
            <person name="Barry K."/>
            <person name="Miller A.N."/>
            <person name="Grigoriev I.V."/>
            <person name="Debuchy R."/>
            <person name="Gladieux P."/>
            <person name="Thoren M.H."/>
            <person name="Johannesson H."/>
        </authorList>
    </citation>
    <scope>NUCLEOTIDE SEQUENCE</scope>
    <source>
        <strain evidence="1">PSN243</strain>
    </source>
</reference>
<dbReference type="EMBL" id="MU865922">
    <property type="protein sequence ID" value="KAK4452798.1"/>
    <property type="molecule type" value="Genomic_DNA"/>
</dbReference>
<reference evidence="1" key="1">
    <citation type="journal article" date="2023" name="Mol. Phylogenet. Evol.">
        <title>Genome-scale phylogeny and comparative genomics of the fungal order Sordariales.</title>
        <authorList>
            <person name="Hensen N."/>
            <person name="Bonometti L."/>
            <person name="Westerberg I."/>
            <person name="Brannstrom I.O."/>
            <person name="Guillou S."/>
            <person name="Cros-Aarteil S."/>
            <person name="Calhoun S."/>
            <person name="Haridas S."/>
            <person name="Kuo A."/>
            <person name="Mondo S."/>
            <person name="Pangilinan J."/>
            <person name="Riley R."/>
            <person name="LaButti K."/>
            <person name="Andreopoulos B."/>
            <person name="Lipzen A."/>
            <person name="Chen C."/>
            <person name="Yan M."/>
            <person name="Daum C."/>
            <person name="Ng V."/>
            <person name="Clum A."/>
            <person name="Steindorff A."/>
            <person name="Ohm R.A."/>
            <person name="Martin F."/>
            <person name="Silar P."/>
            <person name="Natvig D.O."/>
            <person name="Lalanne C."/>
            <person name="Gautier V."/>
            <person name="Ament-Velasquez S.L."/>
            <person name="Kruys A."/>
            <person name="Hutchinson M.I."/>
            <person name="Powell A.J."/>
            <person name="Barry K."/>
            <person name="Miller A.N."/>
            <person name="Grigoriev I.V."/>
            <person name="Debuchy R."/>
            <person name="Gladieux P."/>
            <person name="Hiltunen Thoren M."/>
            <person name="Johannesson H."/>
        </authorList>
    </citation>
    <scope>NUCLEOTIDE SEQUENCE</scope>
    <source>
        <strain evidence="1">PSN243</strain>
    </source>
</reference>
<evidence type="ECO:0000313" key="1">
    <source>
        <dbReference type="EMBL" id="KAK4452798.1"/>
    </source>
</evidence>
<keyword evidence="2" id="KW-1185">Reference proteome</keyword>
<dbReference type="AlphaFoldDB" id="A0AAV9GVX1"/>
<protein>
    <submittedName>
        <fullName evidence="1">Uncharacterized protein</fullName>
    </submittedName>
</protein>
<gene>
    <name evidence="1" type="ORF">QBC34DRAFT_422511</name>
</gene>
<evidence type="ECO:0000313" key="2">
    <source>
        <dbReference type="Proteomes" id="UP001321760"/>
    </source>
</evidence>
<sequence length="270" mass="31035">MDDIDRSSSTLYFLSDQEALDRIKKEPHRYHPSPSCSPSGCAQTEGNIPHHLCRWARWSFARSGRGRERSALVRWKMKATLSELINVKVIVVGLFLSTGARRTGALGPWLIWGPQTSPSFEKSLKHCLRGHRRTYEMTKKAGCRKSCFHVVTSGDAMSLSRPRNPPLQQRREMRSVIYPHTWLLMRFSSPSSDPGRVIKDGEEEQIKHVTIVIRLRTLQRRSQKPCEITERKVERRANYCYRFYNTRTWALKIKFGGQTLGAMCLFAPGG</sequence>
<name>A0AAV9GVX1_9PEZI</name>
<comment type="caution">
    <text evidence="1">The sequence shown here is derived from an EMBL/GenBank/DDBJ whole genome shotgun (WGS) entry which is preliminary data.</text>
</comment>